<evidence type="ECO:0000256" key="4">
    <source>
        <dbReference type="ARBA" id="ARBA00023263"/>
    </source>
</evidence>
<evidence type="ECO:0000256" key="3">
    <source>
        <dbReference type="ARBA" id="ARBA00022729"/>
    </source>
</evidence>
<evidence type="ECO:0000313" key="6">
    <source>
        <dbReference type="EMBL" id="EMO9458550.1"/>
    </source>
</evidence>
<dbReference type="RefSeq" id="WP_267785385.1">
    <property type="nucleotide sequence ID" value="NZ_CP148043.1"/>
</dbReference>
<accession>A0A9Q4GRI3</accession>
<organism evidence="7 8">
    <name type="scientific">Morganella morganii</name>
    <name type="common">Proteus morganii</name>
    <dbReference type="NCBI Taxonomy" id="582"/>
    <lineage>
        <taxon>Bacteria</taxon>
        <taxon>Pseudomonadati</taxon>
        <taxon>Pseudomonadota</taxon>
        <taxon>Gammaproteobacteria</taxon>
        <taxon>Enterobacterales</taxon>
        <taxon>Morganellaceae</taxon>
        <taxon>Morganella</taxon>
    </lineage>
</organism>
<evidence type="ECO:0000313" key="7">
    <source>
        <dbReference type="EMBL" id="MCY0789507.1"/>
    </source>
</evidence>
<protein>
    <submittedName>
        <fullName evidence="6 7">Fimbrial protein</fullName>
    </submittedName>
</protein>
<comment type="similarity">
    <text evidence="2">Belongs to the fimbrial protein family.</text>
</comment>
<reference evidence="6" key="2">
    <citation type="submission" date="2024-02" db="EMBL/GenBank/DDBJ databases">
        <authorList>
            <consortium name="Clinical and Environmental Microbiology Branch: Whole genome sequencing antimicrobial resistance pathogens in the healthcare setting"/>
        </authorList>
    </citation>
    <scope>NUCLEOTIDE SEQUENCE</scope>
    <source>
        <strain evidence="6">2023KU-00017</strain>
    </source>
</reference>
<dbReference type="SUPFAM" id="SSF49401">
    <property type="entry name" value="Bacterial adhesins"/>
    <property type="match status" value="1"/>
</dbReference>
<keyword evidence="3" id="KW-0732">Signal</keyword>
<comment type="subcellular location">
    <subcellularLocation>
        <location evidence="1">Fimbrium</location>
    </subcellularLocation>
</comment>
<proteinExistence type="inferred from homology"/>
<dbReference type="PANTHER" id="PTHR33420:SF3">
    <property type="entry name" value="FIMBRIAL SUBUNIT ELFA"/>
    <property type="match status" value="1"/>
</dbReference>
<dbReference type="GO" id="GO:0009289">
    <property type="term" value="C:pilus"/>
    <property type="evidence" value="ECO:0007669"/>
    <property type="project" value="UniProtKB-SubCell"/>
</dbReference>
<comment type="caution">
    <text evidence="7">The sequence shown here is derived from an EMBL/GenBank/DDBJ whole genome shotgun (WGS) entry which is preliminary data.</text>
</comment>
<evidence type="ECO:0000259" key="5">
    <source>
        <dbReference type="Pfam" id="PF00419"/>
    </source>
</evidence>
<dbReference type="PANTHER" id="PTHR33420">
    <property type="entry name" value="FIMBRIAL SUBUNIT ELFA-RELATED"/>
    <property type="match status" value="1"/>
</dbReference>
<evidence type="ECO:0000256" key="2">
    <source>
        <dbReference type="ARBA" id="ARBA00006671"/>
    </source>
</evidence>
<dbReference type="Proteomes" id="UP001076655">
    <property type="component" value="Unassembled WGS sequence"/>
</dbReference>
<dbReference type="AlphaFoldDB" id="A0A9Q4GRI3"/>
<dbReference type="Gene3D" id="2.60.40.1090">
    <property type="entry name" value="Fimbrial-type adhesion domain"/>
    <property type="match status" value="1"/>
</dbReference>
<keyword evidence="4" id="KW-0281">Fimbrium</keyword>
<reference evidence="7" key="1">
    <citation type="submission" date="2022-08" db="EMBL/GenBank/DDBJ databases">
        <authorList>
            <person name="Dale J.L."/>
        </authorList>
    </citation>
    <scope>NUCLEOTIDE SEQUENCE</scope>
    <source>
        <strain evidence="7">2022EL-00758</strain>
    </source>
</reference>
<feature type="domain" description="Fimbrial-type adhesion" evidence="5">
    <location>
        <begin position="41"/>
        <end position="188"/>
    </location>
</feature>
<dbReference type="InterPro" id="IPR008966">
    <property type="entry name" value="Adhesion_dom_sf"/>
</dbReference>
<dbReference type="InterPro" id="IPR036937">
    <property type="entry name" value="Adhesion_dom_fimbrial_sf"/>
</dbReference>
<sequence>MEKITLFFKEKLHYALLLLLGLIFFCSGSGSYAKNGQIGEIKIYGKLVAEACTLRPGDELITVDFKEIVDKYLYKYGESPAEYFDIHLDDCDNSIFNTVSVMFSGNIMSGNDEILATDSGSVQGVGITIYSLSDEPLKINKKMYTQAIEKGTNTLSFYAKVRGDADAIANKNIGLGLFTATATFTLFYD</sequence>
<evidence type="ECO:0000256" key="1">
    <source>
        <dbReference type="ARBA" id="ARBA00004561"/>
    </source>
</evidence>
<dbReference type="Pfam" id="PF00419">
    <property type="entry name" value="Fimbrial"/>
    <property type="match status" value="1"/>
</dbReference>
<gene>
    <name evidence="7" type="ORF">N0392_07395</name>
    <name evidence="6" type="ORF">PN925_003975</name>
</gene>
<dbReference type="InterPro" id="IPR000259">
    <property type="entry name" value="Adhesion_dom_fimbrial"/>
</dbReference>
<dbReference type="EMBL" id="ABKJEP030000105">
    <property type="protein sequence ID" value="EMO9458550.1"/>
    <property type="molecule type" value="Genomic_DNA"/>
</dbReference>
<dbReference type="EMBL" id="JAPNMI010000003">
    <property type="protein sequence ID" value="MCY0789507.1"/>
    <property type="molecule type" value="Genomic_DNA"/>
</dbReference>
<name>A0A9Q4GRI3_MORMO</name>
<dbReference type="GO" id="GO:0043709">
    <property type="term" value="P:cell adhesion involved in single-species biofilm formation"/>
    <property type="evidence" value="ECO:0007669"/>
    <property type="project" value="TreeGrafter"/>
</dbReference>
<dbReference type="InterPro" id="IPR050263">
    <property type="entry name" value="Bact_Fimbrial_Adh_Pro"/>
</dbReference>
<evidence type="ECO:0000313" key="8">
    <source>
        <dbReference type="Proteomes" id="UP001076655"/>
    </source>
</evidence>